<comment type="subcellular location">
    <subcellularLocation>
        <location evidence="1">Membrane</location>
        <topology evidence="1">Multi-pass membrane protein</topology>
    </subcellularLocation>
</comment>
<dbReference type="InterPro" id="IPR009908">
    <property type="entry name" value="Methylamine_util_MauE"/>
</dbReference>
<protein>
    <submittedName>
        <fullName evidence="7">MauE domain-containing protein</fullName>
    </submittedName>
</protein>
<name>A0A975BRZ6_9BACT</name>
<dbReference type="PANTHER" id="PTHR37833">
    <property type="entry name" value="LIPOPROTEIN-RELATED"/>
    <property type="match status" value="1"/>
</dbReference>
<dbReference type="AlphaFoldDB" id="A0A975BRZ6"/>
<feature type="transmembrane region" description="Helical" evidence="5">
    <location>
        <begin position="55"/>
        <end position="76"/>
    </location>
</feature>
<dbReference type="Proteomes" id="UP000663722">
    <property type="component" value="Chromosome"/>
</dbReference>
<evidence type="ECO:0000256" key="3">
    <source>
        <dbReference type="ARBA" id="ARBA00022989"/>
    </source>
</evidence>
<dbReference type="KEGG" id="dmm:dnm_065610"/>
<dbReference type="GO" id="GO:0030416">
    <property type="term" value="P:methylamine metabolic process"/>
    <property type="evidence" value="ECO:0007669"/>
    <property type="project" value="InterPro"/>
</dbReference>
<evidence type="ECO:0000313" key="8">
    <source>
        <dbReference type="Proteomes" id="UP000663722"/>
    </source>
</evidence>
<organism evidence="7 8">
    <name type="scientific">Desulfonema magnum</name>
    <dbReference type="NCBI Taxonomy" id="45655"/>
    <lineage>
        <taxon>Bacteria</taxon>
        <taxon>Pseudomonadati</taxon>
        <taxon>Thermodesulfobacteriota</taxon>
        <taxon>Desulfobacteria</taxon>
        <taxon>Desulfobacterales</taxon>
        <taxon>Desulfococcaceae</taxon>
        <taxon>Desulfonema</taxon>
    </lineage>
</organism>
<dbReference type="Pfam" id="PF07610">
    <property type="entry name" value="DUF1573"/>
    <property type="match status" value="1"/>
</dbReference>
<evidence type="ECO:0000256" key="1">
    <source>
        <dbReference type="ARBA" id="ARBA00004141"/>
    </source>
</evidence>
<dbReference type="Gene3D" id="2.60.40.10">
    <property type="entry name" value="Immunoglobulins"/>
    <property type="match status" value="1"/>
</dbReference>
<proteinExistence type="predicted"/>
<keyword evidence="3 5" id="KW-1133">Transmembrane helix</keyword>
<keyword evidence="8" id="KW-1185">Reference proteome</keyword>
<dbReference type="PANTHER" id="PTHR37833:SF1">
    <property type="entry name" value="SIGNAL PEPTIDE PROTEIN"/>
    <property type="match status" value="1"/>
</dbReference>
<dbReference type="EMBL" id="CP061800">
    <property type="protein sequence ID" value="QTA90500.1"/>
    <property type="molecule type" value="Genomic_DNA"/>
</dbReference>
<dbReference type="GO" id="GO:0016020">
    <property type="term" value="C:membrane"/>
    <property type="evidence" value="ECO:0007669"/>
    <property type="project" value="UniProtKB-SubCell"/>
</dbReference>
<accession>A0A975BRZ6</accession>
<keyword evidence="2 5" id="KW-0812">Transmembrane</keyword>
<evidence type="ECO:0000256" key="2">
    <source>
        <dbReference type="ARBA" id="ARBA00022692"/>
    </source>
</evidence>
<feature type="transmembrane region" description="Helical" evidence="5">
    <location>
        <begin position="164"/>
        <end position="182"/>
    </location>
</feature>
<evidence type="ECO:0000313" key="7">
    <source>
        <dbReference type="EMBL" id="QTA90500.1"/>
    </source>
</evidence>
<dbReference type="InterPro" id="IPR011467">
    <property type="entry name" value="DUF1573"/>
</dbReference>
<dbReference type="InterPro" id="IPR013783">
    <property type="entry name" value="Ig-like_fold"/>
</dbReference>
<dbReference type="NCBIfam" id="NF041425">
    <property type="entry name" value="OS_HP2_seleno"/>
    <property type="match status" value="1"/>
</dbReference>
<reference evidence="7" key="1">
    <citation type="journal article" date="2021" name="Microb. Physiol.">
        <title>Proteogenomic Insights into the Physiology of Marine, Sulfate-Reducing, Filamentous Desulfonema limicola and Desulfonema magnum.</title>
        <authorList>
            <person name="Schnaars V."/>
            <person name="Wohlbrand L."/>
            <person name="Scheve S."/>
            <person name="Hinrichs C."/>
            <person name="Reinhardt R."/>
            <person name="Rabus R."/>
        </authorList>
    </citation>
    <scope>NUCLEOTIDE SEQUENCE</scope>
    <source>
        <strain evidence="7">4be13</strain>
    </source>
</reference>
<dbReference type="RefSeq" id="WP_246556043.1">
    <property type="nucleotide sequence ID" value="NZ_CP061800.1"/>
</dbReference>
<keyword evidence="4 5" id="KW-0472">Membrane</keyword>
<feature type="domain" description="Methylamine utilisation protein MauE" evidence="6">
    <location>
        <begin position="14"/>
        <end position="142"/>
    </location>
</feature>
<evidence type="ECO:0000256" key="5">
    <source>
        <dbReference type="SAM" id="Phobius"/>
    </source>
</evidence>
<dbReference type="Pfam" id="PF07291">
    <property type="entry name" value="MauE"/>
    <property type="match status" value="1"/>
</dbReference>
<evidence type="ECO:0000256" key="4">
    <source>
        <dbReference type="ARBA" id="ARBA00023136"/>
    </source>
</evidence>
<gene>
    <name evidence="7" type="ORF">dnm_065610</name>
</gene>
<sequence>MKNNNFIKLYNNKWTELSVRWLLGIVFVCASYHKITEPAQFAKIIYGYDLFPSFSINLIAIILPYLEFYSGLALILGIYPRSAVLVINGMLFAFIIALSVNLVRGHEFDCGCISFGEAGHTSSTAQLLIRDILMFMMGLYVFFSDRPESGSLTQMTTLIRRGIFMRKKTVTSLLLIACLLMIPTADADQGLEKFQIQSDTEDTGESVAGVPVAVVREPRFQFSPALDGTVITHDFIIENMGNKPLSIAKVATSCGCTTADYPKKIKPGDKDKIIVKADTRGYADKKFAKTVTLHTNDPQQKQIRLRISGKVERFALIQPERVFLRGSTGDKIQSVVSITPEKKYPFNIVKSYSDNLEKKAGFILEKKQDKYFCTINNLSETSGSYRGKIYLKTDSAVKPEIIIYVYGAIAENKS</sequence>
<feature type="transmembrane region" description="Helical" evidence="5">
    <location>
        <begin position="83"/>
        <end position="103"/>
    </location>
</feature>
<evidence type="ECO:0000259" key="6">
    <source>
        <dbReference type="Pfam" id="PF07291"/>
    </source>
</evidence>